<dbReference type="AlphaFoldDB" id="A0AAD5K4D1"/>
<evidence type="ECO:0000313" key="2">
    <source>
        <dbReference type="EMBL" id="KAI9268958.1"/>
    </source>
</evidence>
<dbReference type="Proteomes" id="UP001209540">
    <property type="component" value="Unassembled WGS sequence"/>
</dbReference>
<gene>
    <name evidence="2" type="ORF">BDA99DRAFT_338284</name>
</gene>
<sequence>MLAKERMSQVLPTVKCSDCGEDVQIRKLGEHVCSNMPPVPTLPILPRQQPHQQYDKYNYKSPSPTSPLQSPKRYDSYSTTSSNDKYNNSNQRGPMTPPYHGLVSELRRPSVKDQQHQQQTSLPSPSSSGSGSRSPPLYRDDLSRSRHNDHDYYSRPSTGSSQSPKSNGFPASSYDYRPLNSTSPAPGDLTKK</sequence>
<keyword evidence="3" id="KW-1185">Reference proteome</keyword>
<comment type="caution">
    <text evidence="2">The sequence shown here is derived from an EMBL/GenBank/DDBJ whole genome shotgun (WGS) entry which is preliminary data.</text>
</comment>
<dbReference type="EMBL" id="JAIXMP010000008">
    <property type="protein sequence ID" value="KAI9268958.1"/>
    <property type="molecule type" value="Genomic_DNA"/>
</dbReference>
<reference evidence="2" key="1">
    <citation type="journal article" date="2022" name="IScience">
        <title>Evolution of zygomycete secretomes and the origins of terrestrial fungal ecologies.</title>
        <authorList>
            <person name="Chang Y."/>
            <person name="Wang Y."/>
            <person name="Mondo S."/>
            <person name="Ahrendt S."/>
            <person name="Andreopoulos W."/>
            <person name="Barry K."/>
            <person name="Beard J."/>
            <person name="Benny G.L."/>
            <person name="Blankenship S."/>
            <person name="Bonito G."/>
            <person name="Cuomo C."/>
            <person name="Desiro A."/>
            <person name="Gervers K.A."/>
            <person name="Hundley H."/>
            <person name="Kuo A."/>
            <person name="LaButti K."/>
            <person name="Lang B.F."/>
            <person name="Lipzen A."/>
            <person name="O'Donnell K."/>
            <person name="Pangilinan J."/>
            <person name="Reynolds N."/>
            <person name="Sandor L."/>
            <person name="Smith M.E."/>
            <person name="Tsang A."/>
            <person name="Grigoriev I.V."/>
            <person name="Stajich J.E."/>
            <person name="Spatafora J.W."/>
        </authorList>
    </citation>
    <scope>NUCLEOTIDE SEQUENCE</scope>
    <source>
        <strain evidence="2">RSA 2281</strain>
    </source>
</reference>
<feature type="compositionally biased region" description="Basic and acidic residues" evidence="1">
    <location>
        <begin position="138"/>
        <end position="153"/>
    </location>
</feature>
<feature type="compositionally biased region" description="Polar residues" evidence="1">
    <location>
        <begin position="155"/>
        <end position="170"/>
    </location>
</feature>
<name>A0AAD5K4D1_9FUNG</name>
<protein>
    <submittedName>
        <fullName evidence="2">Uncharacterized protein</fullName>
    </submittedName>
</protein>
<feature type="compositionally biased region" description="Polar residues" evidence="1">
    <location>
        <begin position="76"/>
        <end position="93"/>
    </location>
</feature>
<feature type="compositionally biased region" description="Basic and acidic residues" evidence="1">
    <location>
        <begin position="105"/>
        <end position="115"/>
    </location>
</feature>
<feature type="compositionally biased region" description="Low complexity" evidence="1">
    <location>
        <begin position="121"/>
        <end position="137"/>
    </location>
</feature>
<evidence type="ECO:0000313" key="3">
    <source>
        <dbReference type="Proteomes" id="UP001209540"/>
    </source>
</evidence>
<organism evidence="2 3">
    <name type="scientific">Phascolomyces articulosus</name>
    <dbReference type="NCBI Taxonomy" id="60185"/>
    <lineage>
        <taxon>Eukaryota</taxon>
        <taxon>Fungi</taxon>
        <taxon>Fungi incertae sedis</taxon>
        <taxon>Mucoromycota</taxon>
        <taxon>Mucoromycotina</taxon>
        <taxon>Mucoromycetes</taxon>
        <taxon>Mucorales</taxon>
        <taxon>Lichtheimiaceae</taxon>
        <taxon>Phascolomyces</taxon>
    </lineage>
</organism>
<feature type="compositionally biased region" description="Polar residues" evidence="1">
    <location>
        <begin position="60"/>
        <end position="69"/>
    </location>
</feature>
<proteinExistence type="predicted"/>
<accession>A0AAD5K4D1</accession>
<evidence type="ECO:0000256" key="1">
    <source>
        <dbReference type="SAM" id="MobiDB-lite"/>
    </source>
</evidence>
<reference evidence="2" key="2">
    <citation type="submission" date="2023-02" db="EMBL/GenBank/DDBJ databases">
        <authorList>
            <consortium name="DOE Joint Genome Institute"/>
            <person name="Mondo S.J."/>
            <person name="Chang Y."/>
            <person name="Wang Y."/>
            <person name="Ahrendt S."/>
            <person name="Andreopoulos W."/>
            <person name="Barry K."/>
            <person name="Beard J."/>
            <person name="Benny G.L."/>
            <person name="Blankenship S."/>
            <person name="Bonito G."/>
            <person name="Cuomo C."/>
            <person name="Desiro A."/>
            <person name="Gervers K.A."/>
            <person name="Hundley H."/>
            <person name="Kuo A."/>
            <person name="LaButti K."/>
            <person name="Lang B.F."/>
            <person name="Lipzen A."/>
            <person name="O'Donnell K."/>
            <person name="Pangilinan J."/>
            <person name="Reynolds N."/>
            <person name="Sandor L."/>
            <person name="Smith M.W."/>
            <person name="Tsang A."/>
            <person name="Grigoriev I.V."/>
            <person name="Stajich J.E."/>
            <person name="Spatafora J.W."/>
        </authorList>
    </citation>
    <scope>NUCLEOTIDE SEQUENCE</scope>
    <source>
        <strain evidence="2">RSA 2281</strain>
    </source>
</reference>
<feature type="region of interest" description="Disordered" evidence="1">
    <location>
        <begin position="51"/>
        <end position="192"/>
    </location>
</feature>